<reference evidence="1 2" key="1">
    <citation type="submission" date="2019-09" db="EMBL/GenBank/DDBJ databases">
        <authorList>
            <person name="Kritzky A."/>
            <person name="Schelkanova E.Y."/>
            <person name="Alkhova Z.V."/>
            <person name="Smirnova N.I."/>
        </authorList>
    </citation>
    <scope>NUCLEOTIDE SEQUENCE [LARGE SCALE GENOMIC DNA]</scope>
    <source>
        <strain evidence="1 2">M1526</strain>
    </source>
</reference>
<proteinExistence type="predicted"/>
<protein>
    <submittedName>
        <fullName evidence="1">Uncharacterized protein</fullName>
    </submittedName>
</protein>
<dbReference type="AlphaFoldDB" id="A0A5Q6PEK7"/>
<evidence type="ECO:0000313" key="2">
    <source>
        <dbReference type="Proteomes" id="UP000323225"/>
    </source>
</evidence>
<gene>
    <name evidence="1" type="ORF">F0M16_18310</name>
</gene>
<name>A0A5Q6PEK7_VIBCL</name>
<accession>A0A5Q6PEK7</accession>
<organism evidence="1 2">
    <name type="scientific">Vibrio cholerae</name>
    <dbReference type="NCBI Taxonomy" id="666"/>
    <lineage>
        <taxon>Bacteria</taxon>
        <taxon>Pseudomonadati</taxon>
        <taxon>Pseudomonadota</taxon>
        <taxon>Gammaproteobacteria</taxon>
        <taxon>Vibrionales</taxon>
        <taxon>Vibrionaceae</taxon>
        <taxon>Vibrio</taxon>
    </lineage>
</organism>
<sequence length="120" mass="14370">MKELKLIEKSDKCISKVRDYIADKFGVMLTLEQITTIYDQPVKFWEEIDSLEKLERNKLSIKAQGYIHHYFWTRLTGTLAPHSMRSEDFEQIKSITNGYDWETKLHNYEKVINERFNSSF</sequence>
<evidence type="ECO:0000313" key="1">
    <source>
        <dbReference type="EMBL" id="KAA1253328.1"/>
    </source>
</evidence>
<comment type="caution">
    <text evidence="1">The sequence shown here is derived from an EMBL/GenBank/DDBJ whole genome shotgun (WGS) entry which is preliminary data.</text>
</comment>
<dbReference type="EMBL" id="VUAA01000023">
    <property type="protein sequence ID" value="KAA1253328.1"/>
    <property type="molecule type" value="Genomic_DNA"/>
</dbReference>
<dbReference type="Proteomes" id="UP000323225">
    <property type="component" value="Unassembled WGS sequence"/>
</dbReference>